<evidence type="ECO:0000256" key="5">
    <source>
        <dbReference type="ARBA" id="ARBA00023315"/>
    </source>
</evidence>
<dbReference type="Pfam" id="PF02388">
    <property type="entry name" value="FemAB"/>
    <property type="match status" value="2"/>
</dbReference>
<keyword evidence="4" id="KW-0573">Peptidoglycan synthesis</keyword>
<dbReference type="Proteomes" id="UP000295075">
    <property type="component" value="Unassembled WGS sequence"/>
</dbReference>
<evidence type="ECO:0000256" key="1">
    <source>
        <dbReference type="ARBA" id="ARBA00009943"/>
    </source>
</evidence>
<dbReference type="InterPro" id="IPR050644">
    <property type="entry name" value="PG_Glycine_Bridge_Synth"/>
</dbReference>
<evidence type="ECO:0000256" key="6">
    <source>
        <dbReference type="ARBA" id="ARBA00023316"/>
    </source>
</evidence>
<proteinExistence type="inferred from homology"/>
<comment type="similarity">
    <text evidence="1">Belongs to the FemABX family.</text>
</comment>
<keyword evidence="2 8" id="KW-0808">Transferase</keyword>
<keyword evidence="3" id="KW-0133">Cell shape</keyword>
<dbReference type="PANTHER" id="PTHR36174:SF1">
    <property type="entry name" value="LIPID II:GLYCINE GLYCYLTRANSFERASE"/>
    <property type="match status" value="1"/>
</dbReference>
<evidence type="ECO:0000256" key="4">
    <source>
        <dbReference type="ARBA" id="ARBA00022984"/>
    </source>
</evidence>
<evidence type="ECO:0000313" key="9">
    <source>
        <dbReference type="Proteomes" id="UP000295075"/>
    </source>
</evidence>
<protein>
    <submittedName>
        <fullName evidence="8">Peptidoglycan bridge formation glycyltransferase FemA/FemB family protein</fullName>
    </submittedName>
</protein>
<feature type="compositionally biased region" description="Low complexity" evidence="7">
    <location>
        <begin position="1"/>
        <end position="14"/>
    </location>
</feature>
<keyword evidence="6" id="KW-0961">Cell wall biogenesis/degradation</keyword>
<sequence length="396" mass="44677">MTGQISRHPSSPHSSPQPRPQQDPFEVLTITPELHADYIQTLPSASFLQCPSWAQVKAGWESETIGWTDRTGTIVGSALVLYRTIRATGHRFAYLPEGPLIDWSDGDLSRWLDPLVSHLRERRAFAVRIGPAVDLHRWNAPTLKSALRHDEVLDLGDVAPDEVNDNGVAAAEQLRSLGWRSSGRLTRASVQPALIFELPLANRSLDDIWRGFNKQWRHSIRKAEREGVAVSLGDGQDLPAFYTLLKVTQERDGFDLGRSLGYYQRQYDALSAEHPERMALYLARHSGETLAAHTMNIVGDRAWYHLGASASHRRQLCPSHAVQWQMIRDAHRAGCATYDMRGFNTTLDTTDRRSGLLRWKVGTGGRAVELLGEWDYPLNRSLYHAFNLYLASRRLV</sequence>
<feature type="region of interest" description="Disordered" evidence="7">
    <location>
        <begin position="1"/>
        <end position="23"/>
    </location>
</feature>
<comment type="caution">
    <text evidence="8">The sequence shown here is derived from an EMBL/GenBank/DDBJ whole genome shotgun (WGS) entry which is preliminary data.</text>
</comment>
<gene>
    <name evidence="8" type="ORF">E1261_02220</name>
</gene>
<name>A0A4R4QH76_9ACTN</name>
<dbReference type="GO" id="GO:0071555">
    <property type="term" value="P:cell wall organization"/>
    <property type="evidence" value="ECO:0007669"/>
    <property type="project" value="UniProtKB-KW"/>
</dbReference>
<dbReference type="AlphaFoldDB" id="A0A4R4QH76"/>
<keyword evidence="9" id="KW-1185">Reference proteome</keyword>
<dbReference type="PANTHER" id="PTHR36174">
    <property type="entry name" value="LIPID II:GLYCINE GLYCYLTRANSFERASE"/>
    <property type="match status" value="1"/>
</dbReference>
<organism evidence="8 9">
    <name type="scientific">Kribbella albertanoniae</name>
    <dbReference type="NCBI Taxonomy" id="1266829"/>
    <lineage>
        <taxon>Bacteria</taxon>
        <taxon>Bacillati</taxon>
        <taxon>Actinomycetota</taxon>
        <taxon>Actinomycetes</taxon>
        <taxon>Propionibacteriales</taxon>
        <taxon>Kribbellaceae</taxon>
        <taxon>Kribbella</taxon>
    </lineage>
</organism>
<dbReference type="InterPro" id="IPR016181">
    <property type="entry name" value="Acyl_CoA_acyltransferase"/>
</dbReference>
<dbReference type="OrthoDB" id="9793335at2"/>
<reference evidence="8 9" key="1">
    <citation type="submission" date="2019-03" db="EMBL/GenBank/DDBJ databases">
        <title>Draft genome sequences of novel Actinobacteria.</title>
        <authorList>
            <person name="Sahin N."/>
            <person name="Ay H."/>
            <person name="Saygin H."/>
        </authorList>
    </citation>
    <scope>NUCLEOTIDE SEQUENCE [LARGE SCALE GENOMIC DNA]</scope>
    <source>
        <strain evidence="8 9">JCM 30547</strain>
    </source>
</reference>
<dbReference type="SUPFAM" id="SSF55729">
    <property type="entry name" value="Acyl-CoA N-acyltransferases (Nat)"/>
    <property type="match status" value="2"/>
</dbReference>
<dbReference type="GO" id="GO:0016755">
    <property type="term" value="F:aminoacyltransferase activity"/>
    <property type="evidence" value="ECO:0007669"/>
    <property type="project" value="InterPro"/>
</dbReference>
<accession>A0A4R4QH76</accession>
<dbReference type="GO" id="GO:0009252">
    <property type="term" value="P:peptidoglycan biosynthetic process"/>
    <property type="evidence" value="ECO:0007669"/>
    <property type="project" value="UniProtKB-KW"/>
</dbReference>
<dbReference type="Gene3D" id="3.40.630.30">
    <property type="match status" value="2"/>
</dbReference>
<dbReference type="GO" id="GO:0008360">
    <property type="term" value="P:regulation of cell shape"/>
    <property type="evidence" value="ECO:0007669"/>
    <property type="project" value="UniProtKB-KW"/>
</dbReference>
<evidence type="ECO:0000256" key="2">
    <source>
        <dbReference type="ARBA" id="ARBA00022679"/>
    </source>
</evidence>
<dbReference type="PROSITE" id="PS51191">
    <property type="entry name" value="FEMABX"/>
    <property type="match status" value="1"/>
</dbReference>
<evidence type="ECO:0000256" key="7">
    <source>
        <dbReference type="SAM" id="MobiDB-lite"/>
    </source>
</evidence>
<evidence type="ECO:0000256" key="3">
    <source>
        <dbReference type="ARBA" id="ARBA00022960"/>
    </source>
</evidence>
<keyword evidence="5" id="KW-0012">Acyltransferase</keyword>
<evidence type="ECO:0000313" key="8">
    <source>
        <dbReference type="EMBL" id="TDC35076.1"/>
    </source>
</evidence>
<dbReference type="InterPro" id="IPR003447">
    <property type="entry name" value="FEMABX"/>
</dbReference>
<dbReference type="EMBL" id="SMKA01000004">
    <property type="protein sequence ID" value="TDC35076.1"/>
    <property type="molecule type" value="Genomic_DNA"/>
</dbReference>